<accession>A0ABN8Z0N2</accession>
<evidence type="ECO:0000313" key="3">
    <source>
        <dbReference type="Proteomes" id="UP001176941"/>
    </source>
</evidence>
<feature type="compositionally biased region" description="Low complexity" evidence="1">
    <location>
        <begin position="284"/>
        <end position="295"/>
    </location>
</feature>
<feature type="compositionally biased region" description="Low complexity" evidence="1">
    <location>
        <begin position="214"/>
        <end position="223"/>
    </location>
</feature>
<feature type="region of interest" description="Disordered" evidence="1">
    <location>
        <begin position="214"/>
        <end position="250"/>
    </location>
</feature>
<feature type="compositionally biased region" description="Low complexity" evidence="1">
    <location>
        <begin position="376"/>
        <end position="388"/>
    </location>
</feature>
<proteinExistence type="predicted"/>
<dbReference type="EMBL" id="OX459962">
    <property type="protein sequence ID" value="CAI9167402.1"/>
    <property type="molecule type" value="Genomic_DNA"/>
</dbReference>
<feature type="region of interest" description="Disordered" evidence="1">
    <location>
        <begin position="107"/>
        <end position="183"/>
    </location>
</feature>
<feature type="compositionally biased region" description="Low complexity" evidence="1">
    <location>
        <begin position="141"/>
        <end position="164"/>
    </location>
</feature>
<keyword evidence="3" id="KW-1185">Reference proteome</keyword>
<feature type="region of interest" description="Disordered" evidence="1">
    <location>
        <begin position="39"/>
        <end position="73"/>
    </location>
</feature>
<reference evidence="2" key="1">
    <citation type="submission" date="2023-04" db="EMBL/GenBank/DDBJ databases">
        <authorList>
            <consortium name="ELIXIR-Norway"/>
        </authorList>
    </citation>
    <scope>NUCLEOTIDE SEQUENCE [LARGE SCALE GENOMIC DNA]</scope>
</reference>
<name>A0ABN8Z0N2_RANTA</name>
<evidence type="ECO:0008006" key="4">
    <source>
        <dbReference type="Google" id="ProtNLM"/>
    </source>
</evidence>
<protein>
    <recommendedName>
        <fullName evidence="4">Collagen alpha-1(I) chain-like</fullName>
    </recommendedName>
</protein>
<gene>
    <name evidence="2" type="ORF">MRATA1EN1_LOCUS16364</name>
</gene>
<feature type="compositionally biased region" description="Polar residues" evidence="1">
    <location>
        <begin position="305"/>
        <end position="315"/>
    </location>
</feature>
<organism evidence="2 3">
    <name type="scientific">Rangifer tarandus platyrhynchus</name>
    <name type="common">Svalbard reindeer</name>
    <dbReference type="NCBI Taxonomy" id="3082113"/>
    <lineage>
        <taxon>Eukaryota</taxon>
        <taxon>Metazoa</taxon>
        <taxon>Chordata</taxon>
        <taxon>Craniata</taxon>
        <taxon>Vertebrata</taxon>
        <taxon>Euteleostomi</taxon>
        <taxon>Mammalia</taxon>
        <taxon>Eutheria</taxon>
        <taxon>Laurasiatheria</taxon>
        <taxon>Artiodactyla</taxon>
        <taxon>Ruminantia</taxon>
        <taxon>Pecora</taxon>
        <taxon>Cervidae</taxon>
        <taxon>Odocoileinae</taxon>
        <taxon>Rangifer</taxon>
    </lineage>
</organism>
<evidence type="ECO:0000256" key="1">
    <source>
        <dbReference type="SAM" id="MobiDB-lite"/>
    </source>
</evidence>
<dbReference type="Proteomes" id="UP001176941">
    <property type="component" value="Chromosome 26"/>
</dbReference>
<sequence>MIFFFSKTQSQHTVKDSGTAVLGEVHATGDGASFKGAWAGPRSGSGPLGDKMLSRAGADGGEARLLPPGEMGRPGLLALERGTTVHPPQDTDKGLVAPSTAGSVDISLFPGLPAAPSVRQGWGPEISTGADEPGRPGTLEQGAGTQQAASTATSTNSAAAANPAGQPPRSAPAPRGLQGSPCGRRHHVQAHVTRGAEGSASGLQAVDLEPTGARAGCAGRAGASHSNRAARPEQTLTEQDPPRGLRWAGVGRDQLPRRGQEQDPVCDPTPLVLPLPPTRALGLGSGRWSLGSGASQIRDDEDPVSTLSLRLQNSLEGPASWPGPARIWGMDKPLPSPRRPRPRPRPAPLPPGGPGTRPNCTVSADPADRPGGGPGAAAAPARGGPEMA</sequence>
<feature type="region of interest" description="Disordered" evidence="1">
    <location>
        <begin position="284"/>
        <end position="388"/>
    </location>
</feature>
<evidence type="ECO:0000313" key="2">
    <source>
        <dbReference type="EMBL" id="CAI9167402.1"/>
    </source>
</evidence>